<sequence>MLARYPLLPPRPDGALHEKLLVAQAPPLRLPRALALLKIRRSCYRLRKSAAKKQTSRRKRGGCGDRNHLSPRHARSLFVLSRSTRTVTGCKTAATASGALFPCPFFRKTNEHIGILHSPPASPPPCSPPQMEPVVPRSFLDWPREGGNQKTGYLGGENGETESIVQSCGKTPLSVALLGDHYCSFHSPWRQGKTPIFFLSFFPARGVECPLFLLQFAPRPEPGRIQLDDAF</sequence>
<feature type="region of interest" description="Disordered" evidence="1">
    <location>
        <begin position="48"/>
        <end position="70"/>
    </location>
</feature>
<name>K2QT67_MACPH</name>
<evidence type="ECO:0000256" key="1">
    <source>
        <dbReference type="SAM" id="MobiDB-lite"/>
    </source>
</evidence>
<dbReference type="VEuPathDB" id="FungiDB:MPH_09872"/>
<evidence type="ECO:0000313" key="2">
    <source>
        <dbReference type="EMBL" id="EKG12991.1"/>
    </source>
</evidence>
<dbReference type="HOGENOM" id="CLU_1200020_0_0_1"/>
<gene>
    <name evidence="2" type="ORF">MPH_09872</name>
</gene>
<dbReference type="Proteomes" id="UP000007129">
    <property type="component" value="Unassembled WGS sequence"/>
</dbReference>
<reference evidence="2 3" key="1">
    <citation type="journal article" date="2012" name="BMC Genomics">
        <title>Tools to kill: Genome of one of the most destructive plant pathogenic fungi Macrophomina phaseolina.</title>
        <authorList>
            <person name="Islam M.S."/>
            <person name="Haque M.S."/>
            <person name="Islam M.M."/>
            <person name="Emdad E.M."/>
            <person name="Halim A."/>
            <person name="Hossen Q.M.M."/>
            <person name="Hossain M.Z."/>
            <person name="Ahmed B."/>
            <person name="Rahim S."/>
            <person name="Rahman M.S."/>
            <person name="Alam M.M."/>
            <person name="Hou S."/>
            <person name="Wan X."/>
            <person name="Saito J.A."/>
            <person name="Alam M."/>
        </authorList>
    </citation>
    <scope>NUCLEOTIDE SEQUENCE [LARGE SCALE GENOMIC DNA]</scope>
    <source>
        <strain evidence="2 3">MS6</strain>
    </source>
</reference>
<evidence type="ECO:0000313" key="3">
    <source>
        <dbReference type="Proteomes" id="UP000007129"/>
    </source>
</evidence>
<accession>K2QT67</accession>
<comment type="caution">
    <text evidence="2">The sequence shown here is derived from an EMBL/GenBank/DDBJ whole genome shotgun (WGS) entry which is preliminary data.</text>
</comment>
<feature type="compositionally biased region" description="Basic residues" evidence="1">
    <location>
        <begin position="48"/>
        <end position="61"/>
    </location>
</feature>
<protein>
    <submittedName>
        <fullName evidence="2">Uncharacterized protein</fullName>
    </submittedName>
</protein>
<dbReference type="EMBL" id="AHHD01000420">
    <property type="protein sequence ID" value="EKG12991.1"/>
    <property type="molecule type" value="Genomic_DNA"/>
</dbReference>
<proteinExistence type="predicted"/>
<dbReference type="AlphaFoldDB" id="K2QT67"/>
<dbReference type="InParanoid" id="K2QT67"/>
<organism evidence="2 3">
    <name type="scientific">Macrophomina phaseolina (strain MS6)</name>
    <name type="common">Charcoal rot fungus</name>
    <dbReference type="NCBI Taxonomy" id="1126212"/>
    <lineage>
        <taxon>Eukaryota</taxon>
        <taxon>Fungi</taxon>
        <taxon>Dikarya</taxon>
        <taxon>Ascomycota</taxon>
        <taxon>Pezizomycotina</taxon>
        <taxon>Dothideomycetes</taxon>
        <taxon>Dothideomycetes incertae sedis</taxon>
        <taxon>Botryosphaeriales</taxon>
        <taxon>Botryosphaeriaceae</taxon>
        <taxon>Macrophomina</taxon>
    </lineage>
</organism>